<sequence>MRVIGDRRPDVLRTSRNAWERIEAVVADNMMRVASAFSTSGMATSDLGGTTGYGYDDRGRDTLDHIVADVMHAEAAMVRPQWTSGTHALATALRALLMPGDALWLANGPVYDTLQPLLFGNSRTSLPAHGVQITTLPTDMNGDPKWPALSDTISPRVVYLQRSRGYQARPSLTRTQIQEAASQAHARGAWLVVDNCYGEFTLTEEPTDWGADLIIGSLLKNPGGGIAPTGAYVAGRRDLVQAVGDMLLAPGIGQEVGPTGPYVRLLAQGWFLAPMIVGEALMGGIYASHAFHAAGYRVDPAPDALLRTDIVTAIELGRAERIEVLCRAVQSVSPVDGHVDPQAWDMPGYADPVIMAAGGFVAGASLELSCDAPMRPPYTAYLQGGLSRWHMVMAVNKGLDALQAAD</sequence>
<dbReference type="EMBL" id="CP019454">
    <property type="protein sequence ID" value="AUW93783.1"/>
    <property type="molecule type" value="Genomic_DNA"/>
</dbReference>
<dbReference type="InterPro" id="IPR015424">
    <property type="entry name" value="PyrdxlP-dep_Trfase"/>
</dbReference>
<protein>
    <submittedName>
        <fullName evidence="1">Aluminum resistance protein</fullName>
    </submittedName>
</protein>
<dbReference type="SUPFAM" id="SSF53383">
    <property type="entry name" value="PLP-dependent transferases"/>
    <property type="match status" value="1"/>
</dbReference>
<dbReference type="InterPro" id="IPR009651">
    <property type="entry name" value="Met_g_lyase_put"/>
</dbReference>
<dbReference type="InterPro" id="IPR015421">
    <property type="entry name" value="PyrdxlP-dep_Trfase_major"/>
</dbReference>
<dbReference type="Proteomes" id="UP000325292">
    <property type="component" value="Chromosome"/>
</dbReference>
<reference evidence="1 2" key="1">
    <citation type="journal article" date="2019" name="Sci. Rep.">
        <title>Sulfobacillus thermotolerans: new insights into resistance and metabolic capacities of acidophilic chemolithotrophs.</title>
        <authorList>
            <person name="Panyushkina A.E."/>
            <person name="Babenko V.V."/>
            <person name="Nikitina A.S."/>
            <person name="Selezneva O.V."/>
            <person name="Tsaplina I.A."/>
            <person name="Letarova M.A."/>
            <person name="Kostryukova E.S."/>
            <person name="Letarov A.V."/>
        </authorList>
    </citation>
    <scope>NUCLEOTIDE SEQUENCE [LARGE SCALE GENOMIC DNA]</scope>
    <source>
        <strain evidence="1 2">Kr1</strain>
    </source>
</reference>
<proteinExistence type="predicted"/>
<dbReference type="Pfam" id="PF06838">
    <property type="entry name" value="Met_gamma_lyase"/>
    <property type="match status" value="1"/>
</dbReference>
<dbReference type="PANTHER" id="PTHR46658">
    <property type="entry name" value="CYS OR MET METABOLISM PYRIDOXAL-PHOSPHATE-DEPENDENT ENZYME"/>
    <property type="match status" value="1"/>
</dbReference>
<evidence type="ECO:0000313" key="1">
    <source>
        <dbReference type="EMBL" id="AUW93783.1"/>
    </source>
</evidence>
<dbReference type="Gene3D" id="3.40.640.10">
    <property type="entry name" value="Type I PLP-dependent aspartate aminotransferase-like (Major domain)"/>
    <property type="match status" value="1"/>
</dbReference>
<gene>
    <name evidence="1" type="ORF">BXT84_07365</name>
</gene>
<dbReference type="Gene3D" id="3.90.1150.60">
    <property type="entry name" value="Methioning gamme-lyase, C-terminal domain"/>
    <property type="match status" value="1"/>
</dbReference>
<dbReference type="PANTHER" id="PTHR46658:SF1">
    <property type="entry name" value="CYS OR MET METABOLISM PYRIDOXAL-PHOSPHATE-DEPENDENT ENZYME"/>
    <property type="match status" value="1"/>
</dbReference>
<name>A0ABN5H2P1_9FIRM</name>
<keyword evidence="2" id="KW-1185">Reference proteome</keyword>
<accession>A0ABN5H2P1</accession>
<organism evidence="1 2">
    <name type="scientific">Sulfobacillus thermotolerans</name>
    <dbReference type="NCBI Taxonomy" id="338644"/>
    <lineage>
        <taxon>Bacteria</taxon>
        <taxon>Bacillati</taxon>
        <taxon>Bacillota</taxon>
        <taxon>Clostridia</taxon>
        <taxon>Eubacteriales</taxon>
        <taxon>Clostridiales Family XVII. Incertae Sedis</taxon>
        <taxon>Sulfobacillus</taxon>
    </lineage>
</organism>
<evidence type="ECO:0000313" key="2">
    <source>
        <dbReference type="Proteomes" id="UP000325292"/>
    </source>
</evidence>